<reference evidence="3" key="1">
    <citation type="journal article" date="2021" name="Open Biol.">
        <title>Shared evolutionary footprints suggest mitochondrial oxidative damage underlies multiple complex I losses in fungi.</title>
        <authorList>
            <person name="Schikora-Tamarit M.A."/>
            <person name="Marcet-Houben M."/>
            <person name="Nosek J."/>
            <person name="Gabaldon T."/>
        </authorList>
    </citation>
    <scope>NUCLEOTIDE SEQUENCE</scope>
    <source>
        <strain evidence="3">CBS6341</strain>
    </source>
</reference>
<dbReference type="PANTHER" id="PTHR15323">
    <property type="entry name" value="D123 PROTEIN"/>
    <property type="match status" value="1"/>
</dbReference>
<feature type="region of interest" description="Disordered" evidence="2">
    <location>
        <begin position="60"/>
        <end position="111"/>
    </location>
</feature>
<dbReference type="GO" id="GO:0005737">
    <property type="term" value="C:cytoplasm"/>
    <property type="evidence" value="ECO:0007669"/>
    <property type="project" value="TreeGrafter"/>
</dbReference>
<organism evidence="3 4">
    <name type="scientific">Wickerhamomyces mucosus</name>
    <dbReference type="NCBI Taxonomy" id="1378264"/>
    <lineage>
        <taxon>Eukaryota</taxon>
        <taxon>Fungi</taxon>
        <taxon>Dikarya</taxon>
        <taxon>Ascomycota</taxon>
        <taxon>Saccharomycotina</taxon>
        <taxon>Saccharomycetes</taxon>
        <taxon>Phaffomycetales</taxon>
        <taxon>Wickerhamomycetaceae</taxon>
        <taxon>Wickerhamomyces</taxon>
    </lineage>
</organism>
<dbReference type="Pfam" id="PF07065">
    <property type="entry name" value="D123"/>
    <property type="match status" value="1"/>
</dbReference>
<evidence type="ECO:0000313" key="3">
    <source>
        <dbReference type="EMBL" id="KAH3680942.1"/>
    </source>
</evidence>
<name>A0A9P8PYL0_9ASCO</name>
<accession>A0A9P8PYL0</accession>
<dbReference type="Proteomes" id="UP000769528">
    <property type="component" value="Unassembled WGS sequence"/>
</dbReference>
<feature type="compositionally biased region" description="Acidic residues" evidence="2">
    <location>
        <begin position="94"/>
        <end position="104"/>
    </location>
</feature>
<dbReference type="EMBL" id="JAEUBF010000026">
    <property type="protein sequence ID" value="KAH3680942.1"/>
    <property type="molecule type" value="Genomic_DNA"/>
</dbReference>
<sequence length="382" mass="44302">MVEEHVFREIPVTRSQIINCSFSSWYPKYKSHVPKSKIIKPLPHQFIDYLTSDGIQLPDDGHYQVNMGNGNDEYSDWSEDEDEETEQKLRELDSSSDESDEEDDKIQKPKKSTAEIFSEFQDIHTQIKDIIAEWGSITPKLNWSAPRDATWIMATNTMKCENASDVYLILNASNYIMHDISNAFDEVKEENNGVEGQDDIKSTQLEMELILRKWVSINPALEFRVFVKNRRIIGVSQRELNYYDYLENLTSTIRTLIDDFFENVLVDSFPDPDFVFDVYLPRPFDKTYLIDINPFSRTTDSQLFTWHELAGESQNKIDDVDDGEEENYQIRLVTEVNKGRFASKEHSENQVPKDVVDASLDSNAMAELAKQWKELQTKGGED</sequence>
<dbReference type="OrthoDB" id="360540at2759"/>
<reference evidence="3" key="2">
    <citation type="submission" date="2021-01" db="EMBL/GenBank/DDBJ databases">
        <authorList>
            <person name="Schikora-Tamarit M.A."/>
        </authorList>
    </citation>
    <scope>NUCLEOTIDE SEQUENCE</scope>
    <source>
        <strain evidence="3">CBS6341</strain>
    </source>
</reference>
<dbReference type="InterPro" id="IPR009772">
    <property type="entry name" value="CDC123"/>
</dbReference>
<comment type="caution">
    <text evidence="3">The sequence shown here is derived from an EMBL/GenBank/DDBJ whole genome shotgun (WGS) entry which is preliminary data.</text>
</comment>
<feature type="compositionally biased region" description="Acidic residues" evidence="2">
    <location>
        <begin position="73"/>
        <end position="85"/>
    </location>
</feature>
<evidence type="ECO:0000256" key="2">
    <source>
        <dbReference type="SAM" id="MobiDB-lite"/>
    </source>
</evidence>
<evidence type="ECO:0000313" key="4">
    <source>
        <dbReference type="Proteomes" id="UP000769528"/>
    </source>
</evidence>
<keyword evidence="4" id="KW-1185">Reference proteome</keyword>
<dbReference type="PANTHER" id="PTHR15323:SF6">
    <property type="entry name" value="CELL DIVISION CYCLE PROTEIN 123 HOMOLOG"/>
    <property type="match status" value="1"/>
</dbReference>
<comment type="similarity">
    <text evidence="1">Belongs to the CDC123 family.</text>
</comment>
<dbReference type="AlphaFoldDB" id="A0A9P8PYL0"/>
<evidence type="ECO:0000256" key="1">
    <source>
        <dbReference type="ARBA" id="ARBA00011047"/>
    </source>
</evidence>
<proteinExistence type="inferred from homology"/>
<evidence type="ECO:0008006" key="5">
    <source>
        <dbReference type="Google" id="ProtNLM"/>
    </source>
</evidence>
<protein>
    <recommendedName>
        <fullName evidence="5">Cell division cycle protein 123</fullName>
    </recommendedName>
</protein>
<dbReference type="PIRSF" id="PIRSF007807">
    <property type="entry name" value="Cdc123"/>
    <property type="match status" value="1"/>
</dbReference>
<gene>
    <name evidence="3" type="ORF">WICMUC_000085</name>
</gene>